<reference evidence="3" key="1">
    <citation type="submission" date="2021-02" db="EMBL/GenBank/DDBJ databases">
        <authorList>
            <person name="Nowell W R."/>
        </authorList>
    </citation>
    <scope>NUCLEOTIDE SEQUENCE</scope>
</reference>
<dbReference type="PANTHER" id="PTHR19423:SF1">
    <property type="entry name" value="SH3 DOMAIN-BINDING PROTEIN 5"/>
    <property type="match status" value="1"/>
</dbReference>
<organism evidence="3 4">
    <name type="scientific">Adineta steineri</name>
    <dbReference type="NCBI Taxonomy" id="433720"/>
    <lineage>
        <taxon>Eukaryota</taxon>
        <taxon>Metazoa</taxon>
        <taxon>Spiralia</taxon>
        <taxon>Gnathifera</taxon>
        <taxon>Rotifera</taxon>
        <taxon>Eurotatoria</taxon>
        <taxon>Bdelloidea</taxon>
        <taxon>Adinetida</taxon>
        <taxon>Adinetidae</taxon>
        <taxon>Adineta</taxon>
    </lineage>
</organism>
<dbReference type="PANTHER" id="PTHR19423">
    <property type="entry name" value="SH3 DOMAIN-BINDING PROTEIN 5"/>
    <property type="match status" value="1"/>
</dbReference>
<accession>A0A820RR18</accession>
<evidence type="ECO:0000256" key="1">
    <source>
        <dbReference type="ARBA" id="ARBA00007796"/>
    </source>
</evidence>
<dbReference type="InterPro" id="IPR007940">
    <property type="entry name" value="SH3BP5"/>
</dbReference>
<evidence type="ECO:0000313" key="4">
    <source>
        <dbReference type="Proteomes" id="UP000663868"/>
    </source>
</evidence>
<dbReference type="GO" id="GO:0005737">
    <property type="term" value="C:cytoplasm"/>
    <property type="evidence" value="ECO:0007669"/>
    <property type="project" value="TreeGrafter"/>
</dbReference>
<dbReference type="GO" id="GO:0035556">
    <property type="term" value="P:intracellular signal transduction"/>
    <property type="evidence" value="ECO:0007669"/>
    <property type="project" value="InterPro"/>
</dbReference>
<gene>
    <name evidence="3" type="ORF">KXQ929_LOCUS53320</name>
</gene>
<feature type="non-terminal residue" evidence="3">
    <location>
        <position position="1"/>
    </location>
</feature>
<dbReference type="Proteomes" id="UP000663868">
    <property type="component" value="Unassembled WGS sequence"/>
</dbReference>
<name>A0A820RR18_9BILA</name>
<evidence type="ECO:0000256" key="2">
    <source>
        <dbReference type="ARBA" id="ARBA00023054"/>
    </source>
</evidence>
<evidence type="ECO:0000313" key="3">
    <source>
        <dbReference type="EMBL" id="CAF4439919.1"/>
    </source>
</evidence>
<comment type="caution">
    <text evidence="3">The sequence shown here is derived from an EMBL/GenBank/DDBJ whole genome shotgun (WGS) entry which is preliminary data.</text>
</comment>
<feature type="non-terminal residue" evidence="3">
    <location>
        <position position="94"/>
    </location>
</feature>
<dbReference type="Pfam" id="PF05276">
    <property type="entry name" value="SH3BP5"/>
    <property type="match status" value="1"/>
</dbReference>
<protein>
    <submittedName>
        <fullName evidence="3">Uncharacterized protein</fullName>
    </submittedName>
</protein>
<proteinExistence type="inferred from homology"/>
<dbReference type="GO" id="GO:0004860">
    <property type="term" value="F:protein kinase inhibitor activity"/>
    <property type="evidence" value="ECO:0007669"/>
    <property type="project" value="TreeGrafter"/>
</dbReference>
<dbReference type="EMBL" id="CAJOBB010029871">
    <property type="protein sequence ID" value="CAF4439919.1"/>
    <property type="molecule type" value="Genomic_DNA"/>
</dbReference>
<dbReference type="AlphaFoldDB" id="A0A820RR18"/>
<comment type="similarity">
    <text evidence="1">Belongs to the SH3BP5 family.</text>
</comment>
<keyword evidence="2" id="KW-0175">Coiled coil</keyword>
<sequence>RVAKETLSLAESKVLKTDQRVFDSAWQEYVNHATMKVMQAEQDKTRSERTHEEKSKLYIECEQQRVTLQRTLKRAITKAKPYFEAKARAEDELQ</sequence>